<sequence>MTINTMFMVSTFSTPTGISTVNAVDFVASEVANATRTNFTSRDTFADYPMDEICASLASADILIPSQLATADEIDAWLMDL</sequence>
<reference evidence="1" key="1">
    <citation type="submission" date="2017-10" db="EMBL/GenBank/DDBJ databases">
        <title>Draft genome sequences of three KPC-producing Klebsiella pneumoniae Sequence-Type 15, 258 and 309, isolated from a hospital in Argentina.</title>
        <authorList>
            <person name="Nievas J."/>
            <person name="Smayevsky J."/>
            <person name="Pin Viso N."/>
            <person name="Vera P."/>
            <person name="Nicola F."/>
            <person name="Aballay D."/>
            <person name="Farber M."/>
        </authorList>
    </citation>
    <scope>NUCLEOTIDE SEQUENCE</scope>
    <source>
        <strain evidence="1">KN-ST309</strain>
    </source>
</reference>
<evidence type="ECO:0000313" key="1">
    <source>
        <dbReference type="EMBL" id="NCA55932.1"/>
    </source>
</evidence>
<accession>A0A6B2ER85</accession>
<name>A0A6B2ER85_KLEPN</name>
<proteinExistence type="predicted"/>
<gene>
    <name evidence="1" type="ORF">CRN12_04500</name>
</gene>
<comment type="caution">
    <text evidence="1">The sequence shown here is derived from an EMBL/GenBank/DDBJ whole genome shotgun (WGS) entry which is preliminary data.</text>
</comment>
<dbReference type="EMBL" id="PDFF01000036">
    <property type="protein sequence ID" value="NCA55932.1"/>
    <property type="molecule type" value="Genomic_DNA"/>
</dbReference>
<organism evidence="1">
    <name type="scientific">Klebsiella pneumoniae</name>
    <dbReference type="NCBI Taxonomy" id="573"/>
    <lineage>
        <taxon>Bacteria</taxon>
        <taxon>Pseudomonadati</taxon>
        <taxon>Pseudomonadota</taxon>
        <taxon>Gammaproteobacteria</taxon>
        <taxon>Enterobacterales</taxon>
        <taxon>Enterobacteriaceae</taxon>
        <taxon>Klebsiella/Raoultella group</taxon>
        <taxon>Klebsiella</taxon>
        <taxon>Klebsiella pneumoniae complex</taxon>
    </lineage>
</organism>
<dbReference type="RefSeq" id="WP_050849656.1">
    <property type="nucleotide sequence ID" value="NZ_CAAGUX010000001.1"/>
</dbReference>
<protein>
    <submittedName>
        <fullName evidence="1">Uncharacterized protein</fullName>
    </submittedName>
</protein>
<dbReference type="AlphaFoldDB" id="A0A6B2ER85"/>